<feature type="region of interest" description="Disordered" evidence="3">
    <location>
        <begin position="138"/>
        <end position="202"/>
    </location>
</feature>
<evidence type="ECO:0000256" key="1">
    <source>
        <dbReference type="ARBA" id="ARBA00006151"/>
    </source>
</evidence>
<evidence type="ECO:0000256" key="2">
    <source>
        <dbReference type="ARBA" id="ARBA00022884"/>
    </source>
</evidence>
<dbReference type="Pfam" id="PF15247">
    <property type="entry name" value="SLBP_RNA_bind"/>
    <property type="match status" value="1"/>
</dbReference>
<evidence type="ECO:0000259" key="4">
    <source>
        <dbReference type="Pfam" id="PF15247"/>
    </source>
</evidence>
<dbReference type="AlphaFoldDB" id="A0A8D8B4E7"/>
<dbReference type="PANTHER" id="PTHR17408:SF0">
    <property type="entry name" value="HISTONE RNA HAIRPIN-BINDING PROTEIN"/>
    <property type="match status" value="1"/>
</dbReference>
<dbReference type="GO" id="GO:0003729">
    <property type="term" value="F:mRNA binding"/>
    <property type="evidence" value="ECO:0007669"/>
    <property type="project" value="InterPro"/>
</dbReference>
<feature type="compositionally biased region" description="Polar residues" evidence="3">
    <location>
        <begin position="82"/>
        <end position="108"/>
    </location>
</feature>
<dbReference type="EMBL" id="HBUE01354182">
    <property type="protein sequence ID" value="CAG6604864.1"/>
    <property type="molecule type" value="Transcribed_RNA"/>
</dbReference>
<dbReference type="GO" id="GO:0071207">
    <property type="term" value="F:histone pre-mRNA stem-loop binding"/>
    <property type="evidence" value="ECO:0007669"/>
    <property type="project" value="TreeGrafter"/>
</dbReference>
<dbReference type="EMBL" id="HBUE01055553">
    <property type="protein sequence ID" value="CAG6466327.1"/>
    <property type="molecule type" value="Transcribed_RNA"/>
</dbReference>
<dbReference type="GO" id="GO:0005737">
    <property type="term" value="C:cytoplasm"/>
    <property type="evidence" value="ECO:0007669"/>
    <property type="project" value="TreeGrafter"/>
</dbReference>
<dbReference type="GO" id="GO:0007076">
    <property type="term" value="P:mitotic chromosome condensation"/>
    <property type="evidence" value="ECO:0007669"/>
    <property type="project" value="UniProtKB-ARBA"/>
</dbReference>
<proteinExistence type="inferred from homology"/>
<dbReference type="InterPro" id="IPR029344">
    <property type="entry name" value="SLBP_RNA_bind"/>
</dbReference>
<feature type="compositionally biased region" description="Basic and acidic residues" evidence="3">
    <location>
        <begin position="69"/>
        <end position="78"/>
    </location>
</feature>
<dbReference type="InterPro" id="IPR038294">
    <property type="entry name" value="SLBP_RNA_bind_sf"/>
</dbReference>
<dbReference type="GO" id="GO:0071204">
    <property type="term" value="C:histone pre-mRNA 3'end processing complex"/>
    <property type="evidence" value="ECO:0007669"/>
    <property type="project" value="TreeGrafter"/>
</dbReference>
<dbReference type="EMBL" id="HBUE01354181">
    <property type="protein sequence ID" value="CAG6604862.1"/>
    <property type="molecule type" value="Transcribed_RNA"/>
</dbReference>
<dbReference type="GO" id="GO:0051028">
    <property type="term" value="P:mRNA transport"/>
    <property type="evidence" value="ECO:0007669"/>
    <property type="project" value="TreeGrafter"/>
</dbReference>
<sequence>MSFCDLVVGAHRLDKTTLTDLSTQQTTIKKETIDPAEEDQTKPSALSSSSGATLGTGGERQSLNWADQVIKEEQEEQAKSLAKSSSSTVMQTNSDSQMSLDDSNNTSGNRQIEIDILDSANVQKYEKLIRCDMIKSPFKRRLSGGGDEGDEDDGDSKDRDLGQHKKTKTHEDDHGRERFRRESTDSGDGSSQSSRRPVEYEKDIEVLVRRQKQIDYGKNTLGYENYLRQVPREQRTKEHPKTPPKHIKYSRRAWDGLVRVWRKKLHCFDPDARPDNDGPAEDN</sequence>
<comment type="similarity">
    <text evidence="1">Belongs to the SLBP family.</text>
</comment>
<dbReference type="Gene3D" id="1.10.8.1120">
    <property type="entry name" value="Histone RNA hairpin-binding protein RNA-binding domain"/>
    <property type="match status" value="1"/>
</dbReference>
<dbReference type="PANTHER" id="PTHR17408">
    <property type="entry name" value="HISTONE RNA HAIRPIN-BINDING PROTEIN"/>
    <property type="match status" value="1"/>
</dbReference>
<organism evidence="5">
    <name type="scientific">Culex pipiens</name>
    <name type="common">House mosquito</name>
    <dbReference type="NCBI Taxonomy" id="7175"/>
    <lineage>
        <taxon>Eukaryota</taxon>
        <taxon>Metazoa</taxon>
        <taxon>Ecdysozoa</taxon>
        <taxon>Arthropoda</taxon>
        <taxon>Hexapoda</taxon>
        <taxon>Insecta</taxon>
        <taxon>Pterygota</taxon>
        <taxon>Neoptera</taxon>
        <taxon>Endopterygota</taxon>
        <taxon>Diptera</taxon>
        <taxon>Nematocera</taxon>
        <taxon>Culicoidea</taxon>
        <taxon>Culicidae</taxon>
        <taxon>Culicinae</taxon>
        <taxon>Culicini</taxon>
        <taxon>Culex</taxon>
        <taxon>Culex</taxon>
    </lineage>
</organism>
<dbReference type="EMBL" id="HBUE01247009">
    <property type="protein sequence ID" value="CAG6552541.1"/>
    <property type="molecule type" value="Transcribed_RNA"/>
</dbReference>
<keyword evidence="2" id="KW-0694">RNA-binding</keyword>
<dbReference type="GO" id="GO:0006398">
    <property type="term" value="P:mRNA 3'-end processing by stem-loop binding and cleavage"/>
    <property type="evidence" value="ECO:0007669"/>
    <property type="project" value="TreeGrafter"/>
</dbReference>
<feature type="domain" description="Histone RNA hairpin-binding protein RNA-binding" evidence="4">
    <location>
        <begin position="204"/>
        <end position="270"/>
    </location>
</feature>
<dbReference type="InterPro" id="IPR026502">
    <property type="entry name" value="SLBP1/SLBP2"/>
</dbReference>
<evidence type="ECO:0000256" key="3">
    <source>
        <dbReference type="SAM" id="MobiDB-lite"/>
    </source>
</evidence>
<feature type="compositionally biased region" description="Low complexity" evidence="3">
    <location>
        <begin position="44"/>
        <end position="53"/>
    </location>
</feature>
<name>A0A8D8B4E7_CULPI</name>
<dbReference type="EMBL" id="HBUE01247008">
    <property type="protein sequence ID" value="CAG6552539.1"/>
    <property type="molecule type" value="Transcribed_RNA"/>
</dbReference>
<feature type="region of interest" description="Disordered" evidence="3">
    <location>
        <begin position="20"/>
        <end position="108"/>
    </location>
</feature>
<dbReference type="FunFam" id="1.10.8.1120:FF:000001">
    <property type="entry name" value="Histone RNA hairpin-binding protein-like"/>
    <property type="match status" value="1"/>
</dbReference>
<reference evidence="5" key="1">
    <citation type="submission" date="2021-05" db="EMBL/GenBank/DDBJ databases">
        <authorList>
            <person name="Alioto T."/>
            <person name="Alioto T."/>
            <person name="Gomez Garrido J."/>
        </authorList>
    </citation>
    <scope>NUCLEOTIDE SEQUENCE</scope>
</reference>
<feature type="compositionally biased region" description="Basic and acidic residues" evidence="3">
    <location>
        <begin position="156"/>
        <end position="184"/>
    </location>
</feature>
<accession>A0A8D8B4E7</accession>
<protein>
    <submittedName>
        <fullName evidence="5">Histone RNA hairpin-binding protein</fullName>
    </submittedName>
</protein>
<evidence type="ECO:0000313" key="5">
    <source>
        <dbReference type="EMBL" id="CAG6466327.1"/>
    </source>
</evidence>